<dbReference type="InterPro" id="IPR044537">
    <property type="entry name" value="Rip2-like"/>
</dbReference>
<evidence type="ECO:0000256" key="2">
    <source>
        <dbReference type="ARBA" id="ARBA00004651"/>
    </source>
</evidence>
<comment type="similarity">
    <text evidence="3">Belongs to the peptidase M50B family.</text>
</comment>
<dbReference type="EMBL" id="FPIW01000029">
    <property type="protein sequence ID" value="SFW53237.1"/>
    <property type="molecule type" value="Genomic_DNA"/>
</dbReference>
<dbReference type="CDD" id="cd06158">
    <property type="entry name" value="S2P-M50_like_1"/>
    <property type="match status" value="1"/>
</dbReference>
<evidence type="ECO:0000256" key="4">
    <source>
        <dbReference type="ARBA" id="ARBA00022475"/>
    </source>
</evidence>
<reference evidence="15" key="1">
    <citation type="submission" date="2016-11" db="EMBL/GenBank/DDBJ databases">
        <authorList>
            <person name="Jaros S."/>
            <person name="Januszkiewicz K."/>
            <person name="Wedrychowicz H."/>
        </authorList>
    </citation>
    <scope>NUCLEOTIDE SEQUENCE [LARGE SCALE GENOMIC DNA]</scope>
    <source>
        <strain evidence="15">DSM 7057</strain>
    </source>
</reference>
<evidence type="ECO:0000256" key="11">
    <source>
        <dbReference type="ARBA" id="ARBA00023049"/>
    </source>
</evidence>
<feature type="transmembrane region" description="Helical" evidence="13">
    <location>
        <begin position="226"/>
        <end position="248"/>
    </location>
</feature>
<feature type="transmembrane region" description="Helical" evidence="13">
    <location>
        <begin position="95"/>
        <end position="117"/>
    </location>
</feature>
<dbReference type="GO" id="GO:0046872">
    <property type="term" value="F:metal ion binding"/>
    <property type="evidence" value="ECO:0007669"/>
    <property type="project" value="UniProtKB-KW"/>
</dbReference>
<dbReference type="Proteomes" id="UP000182680">
    <property type="component" value="Unassembled WGS sequence"/>
</dbReference>
<evidence type="ECO:0000256" key="7">
    <source>
        <dbReference type="ARBA" id="ARBA00022723"/>
    </source>
</evidence>
<dbReference type="AlphaFoldDB" id="A0AA94HT66"/>
<protein>
    <submittedName>
        <fullName evidence="14">Zn-dependent protease (Includes SpoIVFB)</fullName>
    </submittedName>
</protein>
<comment type="cofactor">
    <cofactor evidence="1">
        <name>Zn(2+)</name>
        <dbReference type="ChEBI" id="CHEBI:29105"/>
    </cofactor>
</comment>
<evidence type="ECO:0000256" key="9">
    <source>
        <dbReference type="ARBA" id="ARBA00022833"/>
    </source>
</evidence>
<keyword evidence="5 14" id="KW-0645">Protease</keyword>
<evidence type="ECO:0000256" key="8">
    <source>
        <dbReference type="ARBA" id="ARBA00022801"/>
    </source>
</evidence>
<keyword evidence="12 13" id="KW-0472">Membrane</keyword>
<keyword evidence="8" id="KW-0378">Hydrolase</keyword>
<evidence type="ECO:0000313" key="15">
    <source>
        <dbReference type="Proteomes" id="UP000182680"/>
    </source>
</evidence>
<dbReference type="PANTHER" id="PTHR35864:SF1">
    <property type="entry name" value="ZINC METALLOPROTEASE YWHC-RELATED"/>
    <property type="match status" value="1"/>
</dbReference>
<evidence type="ECO:0000313" key="14">
    <source>
        <dbReference type="EMBL" id="SFW53237.1"/>
    </source>
</evidence>
<keyword evidence="6 13" id="KW-0812">Transmembrane</keyword>
<feature type="transmembrane region" description="Helical" evidence="13">
    <location>
        <begin position="51"/>
        <end position="74"/>
    </location>
</feature>
<dbReference type="GO" id="GO:0006508">
    <property type="term" value="P:proteolysis"/>
    <property type="evidence" value="ECO:0007669"/>
    <property type="project" value="UniProtKB-KW"/>
</dbReference>
<evidence type="ECO:0000256" key="13">
    <source>
        <dbReference type="SAM" id="Phobius"/>
    </source>
</evidence>
<name>A0AA94HT66_DESDE</name>
<organism evidence="14 15">
    <name type="scientific">Desulfovibrio desulfuricans</name>
    <dbReference type="NCBI Taxonomy" id="876"/>
    <lineage>
        <taxon>Bacteria</taxon>
        <taxon>Pseudomonadati</taxon>
        <taxon>Thermodesulfobacteriota</taxon>
        <taxon>Desulfovibrionia</taxon>
        <taxon>Desulfovibrionales</taxon>
        <taxon>Desulfovibrionaceae</taxon>
        <taxon>Desulfovibrio</taxon>
    </lineage>
</organism>
<dbReference type="InterPro" id="IPR052348">
    <property type="entry name" value="Metallopeptidase_M50B"/>
</dbReference>
<sequence length="262" mass="28102">MARRPGAGAQGGVFRLTRPTFTGAAPLAAPQGKWYPPAMFNIDISQALNTLSIAAVPALLGIILHEVAHGWVAARCGDPTARMMGRLTLNPLPHIDPMGLMVFGLTSLSGSFVFGWAKPVPVNPRYFRDPAKGMMLVALAGPLTNFILAGIFGVLLRLTLNFFPPIEWQYSNVYIFALKSMQAGVIINFGLGWLNLLPIPPLDGSKVVAYFLPFNAALRYLSVERFGFIILLGLLFTGLLGMVLGPLVSGSARGLLSLLGIL</sequence>
<evidence type="ECO:0000256" key="1">
    <source>
        <dbReference type="ARBA" id="ARBA00001947"/>
    </source>
</evidence>
<evidence type="ECO:0000256" key="3">
    <source>
        <dbReference type="ARBA" id="ARBA00007931"/>
    </source>
</evidence>
<dbReference type="GO" id="GO:0008237">
    <property type="term" value="F:metallopeptidase activity"/>
    <property type="evidence" value="ECO:0007669"/>
    <property type="project" value="UniProtKB-KW"/>
</dbReference>
<keyword evidence="11" id="KW-0482">Metalloprotease</keyword>
<feature type="transmembrane region" description="Helical" evidence="13">
    <location>
        <begin position="172"/>
        <end position="194"/>
    </location>
</feature>
<evidence type="ECO:0000256" key="5">
    <source>
        <dbReference type="ARBA" id="ARBA00022670"/>
    </source>
</evidence>
<keyword evidence="4" id="KW-1003">Cell membrane</keyword>
<proteinExistence type="inferred from homology"/>
<keyword evidence="10 13" id="KW-1133">Transmembrane helix</keyword>
<gene>
    <name evidence="14" type="ORF">SAMN02910291_01717</name>
</gene>
<keyword evidence="9" id="KW-0862">Zinc</keyword>
<dbReference type="GO" id="GO:0005886">
    <property type="term" value="C:plasma membrane"/>
    <property type="evidence" value="ECO:0007669"/>
    <property type="project" value="UniProtKB-SubCell"/>
</dbReference>
<keyword evidence="7" id="KW-0479">Metal-binding</keyword>
<comment type="subcellular location">
    <subcellularLocation>
        <location evidence="2">Cell membrane</location>
        <topology evidence="2">Multi-pass membrane protein</topology>
    </subcellularLocation>
</comment>
<evidence type="ECO:0000256" key="10">
    <source>
        <dbReference type="ARBA" id="ARBA00022989"/>
    </source>
</evidence>
<evidence type="ECO:0000256" key="6">
    <source>
        <dbReference type="ARBA" id="ARBA00022692"/>
    </source>
</evidence>
<accession>A0AA94HT66</accession>
<comment type="caution">
    <text evidence="14">The sequence shown here is derived from an EMBL/GenBank/DDBJ whole genome shotgun (WGS) entry which is preliminary data.</text>
</comment>
<dbReference type="PANTHER" id="PTHR35864">
    <property type="entry name" value="ZINC METALLOPROTEASE MJ0611-RELATED"/>
    <property type="match status" value="1"/>
</dbReference>
<feature type="transmembrane region" description="Helical" evidence="13">
    <location>
        <begin position="137"/>
        <end position="160"/>
    </location>
</feature>
<evidence type="ECO:0000256" key="12">
    <source>
        <dbReference type="ARBA" id="ARBA00023136"/>
    </source>
</evidence>